<dbReference type="Pfam" id="PF07277">
    <property type="entry name" value="SapC"/>
    <property type="match status" value="1"/>
</dbReference>
<name>A0A285VFY3_9GAMM</name>
<organism evidence="1 2">
    <name type="scientific">Chromohalobacter canadensis</name>
    <dbReference type="NCBI Taxonomy" id="141389"/>
    <lineage>
        <taxon>Bacteria</taxon>
        <taxon>Pseudomonadati</taxon>
        <taxon>Pseudomonadota</taxon>
        <taxon>Gammaproteobacteria</taxon>
        <taxon>Oceanospirillales</taxon>
        <taxon>Halomonadaceae</taxon>
        <taxon>Chromohalobacter</taxon>
    </lineage>
</organism>
<proteinExistence type="predicted"/>
<gene>
    <name evidence="1" type="ORF">SAMN05421509_10212</name>
</gene>
<dbReference type="RefSeq" id="WP_097021838.1">
    <property type="nucleotide sequence ID" value="NZ_OBQJ01000002.1"/>
</dbReference>
<dbReference type="Proteomes" id="UP000219023">
    <property type="component" value="Unassembled WGS sequence"/>
</dbReference>
<dbReference type="EMBL" id="OBQJ01000002">
    <property type="protein sequence ID" value="SOC52863.1"/>
    <property type="molecule type" value="Genomic_DNA"/>
</dbReference>
<dbReference type="OrthoDB" id="9806524at2"/>
<evidence type="ECO:0000313" key="2">
    <source>
        <dbReference type="Proteomes" id="UP000219023"/>
    </source>
</evidence>
<dbReference type="AlphaFoldDB" id="A0A285VFY3"/>
<accession>A0A285VFY3</accession>
<sequence>MSEWIPLSRTRHADQGYIPRDGYAFAAEQSVAPILLAELSRLMPHYMLGFIRENEAYRPVALLGLDRHTNLYVAANGKWLGRYVPASLRGYPFTFAKARNGKQALCLHQAHMSETQGAPLFTEDGQLSETVQRTLDFLQQRERNRLATDVAARALGEAGVIEPWPLQVDRGEGHEPLTVDGLYRVSEKTLNALDGNALADLRKHGALALAYAQLLSINQLDQLIERLKLHIQQAERQSSAPAETFFGDDDELHFDFGD</sequence>
<reference evidence="1 2" key="1">
    <citation type="submission" date="2017-08" db="EMBL/GenBank/DDBJ databases">
        <authorList>
            <person name="de Groot N.N."/>
        </authorList>
    </citation>
    <scope>NUCLEOTIDE SEQUENCE [LARGE SCALE GENOMIC DNA]</scope>
    <source>
        <strain evidence="1 2">USBA 855</strain>
    </source>
</reference>
<protein>
    <submittedName>
        <fullName evidence="1">SapC protein</fullName>
    </submittedName>
</protein>
<dbReference type="InterPro" id="IPR010836">
    <property type="entry name" value="SapC"/>
</dbReference>
<evidence type="ECO:0000313" key="1">
    <source>
        <dbReference type="EMBL" id="SOC52863.1"/>
    </source>
</evidence>